<feature type="binding site" evidence="3">
    <location>
        <position position="72"/>
    </location>
    <ligand>
        <name>Cu cation</name>
        <dbReference type="ChEBI" id="CHEBI:23378"/>
    </ligand>
</feature>
<accession>A0AAT9GKD0</accession>
<dbReference type="InterPro" id="IPR003782">
    <property type="entry name" value="SCO1/SenC"/>
</dbReference>
<keyword evidence="5" id="KW-1133">Transmembrane helix</keyword>
<organism evidence="7">
    <name type="scientific">Sediminibacterium sp. KACHI17</name>
    <dbReference type="NCBI Taxonomy" id="1751071"/>
    <lineage>
        <taxon>Bacteria</taxon>
        <taxon>Pseudomonadati</taxon>
        <taxon>Bacteroidota</taxon>
        <taxon>Chitinophagia</taxon>
        <taxon>Chitinophagales</taxon>
        <taxon>Chitinophagaceae</taxon>
        <taxon>Sediminibacterium</taxon>
    </lineage>
</organism>
<reference evidence="7" key="1">
    <citation type="submission" date="2024-02" db="EMBL/GenBank/DDBJ databases">
        <title>Sediminibacterium planktonica sp. nov. and Sediminibacterium longus sp. nov., isolated from surface lake and river water.</title>
        <authorList>
            <person name="Watanabe K."/>
            <person name="Takemine S."/>
            <person name="Ishii Y."/>
            <person name="Ogata Y."/>
            <person name="Shindo C."/>
            <person name="Suda W."/>
        </authorList>
    </citation>
    <scope>NUCLEOTIDE SEQUENCE</scope>
    <source>
        <strain evidence="7">KACHI17</strain>
    </source>
</reference>
<keyword evidence="5" id="KW-0472">Membrane</keyword>
<feature type="binding site" evidence="3">
    <location>
        <position position="163"/>
    </location>
    <ligand>
        <name>Cu cation</name>
        <dbReference type="ChEBI" id="CHEBI:23378"/>
    </ligand>
</feature>
<evidence type="ECO:0000256" key="2">
    <source>
        <dbReference type="ARBA" id="ARBA00023008"/>
    </source>
</evidence>
<sequence>MSKKLIGYLLFFAVLVAAFYYFLFRGTDNWKVKLPQLSYVKPFMFRNQDGVPFTEKDMLGKVSVVEYFFTTCKGICPKMHVGMKGIYEAYKDNPDFMIVAHTCDPETDSVPRLKFYADSMQINTKKWVLLTGRKDSLYQMARNSYLLDDPKNNFEKIEDQFIHTQFFALVDKSGKVRAQIYDGLKADELEKLKKDIGILLKEKATGNFVNGIFTNNPQ</sequence>
<evidence type="ECO:0000256" key="5">
    <source>
        <dbReference type="SAM" id="Phobius"/>
    </source>
</evidence>
<keyword evidence="5" id="KW-0812">Transmembrane</keyword>
<name>A0AAT9GKD0_9BACT</name>
<feature type="domain" description="Thioredoxin" evidence="6">
    <location>
        <begin position="34"/>
        <end position="201"/>
    </location>
</feature>
<comment type="similarity">
    <text evidence="1">Belongs to the SCO1/2 family.</text>
</comment>
<dbReference type="PANTHER" id="PTHR12151">
    <property type="entry name" value="ELECTRON TRANSPORT PROTIN SCO1/SENC FAMILY MEMBER"/>
    <property type="match status" value="1"/>
</dbReference>
<dbReference type="InterPro" id="IPR013766">
    <property type="entry name" value="Thioredoxin_domain"/>
</dbReference>
<dbReference type="PANTHER" id="PTHR12151:SF25">
    <property type="entry name" value="LINALOOL DEHYDRATASE_ISOMERASE DOMAIN-CONTAINING PROTEIN"/>
    <property type="match status" value="1"/>
</dbReference>
<dbReference type="PROSITE" id="PS51352">
    <property type="entry name" value="THIOREDOXIN_2"/>
    <property type="match status" value="1"/>
</dbReference>
<dbReference type="InterPro" id="IPR036249">
    <property type="entry name" value="Thioredoxin-like_sf"/>
</dbReference>
<dbReference type="EMBL" id="AP029612">
    <property type="protein sequence ID" value="BFG70928.1"/>
    <property type="molecule type" value="Genomic_DNA"/>
</dbReference>
<evidence type="ECO:0000313" key="7">
    <source>
        <dbReference type="EMBL" id="BFG70928.1"/>
    </source>
</evidence>
<evidence type="ECO:0000259" key="6">
    <source>
        <dbReference type="PROSITE" id="PS51352"/>
    </source>
</evidence>
<dbReference type="Gene3D" id="3.40.30.10">
    <property type="entry name" value="Glutaredoxin"/>
    <property type="match status" value="1"/>
</dbReference>
<evidence type="ECO:0000256" key="4">
    <source>
        <dbReference type="PIRSR" id="PIRSR603782-2"/>
    </source>
</evidence>
<keyword evidence="2 3" id="KW-0186">Copper</keyword>
<dbReference type="Pfam" id="PF02630">
    <property type="entry name" value="SCO1-SenC"/>
    <property type="match status" value="1"/>
</dbReference>
<dbReference type="RefSeq" id="WP_353548564.1">
    <property type="nucleotide sequence ID" value="NZ_AP029612.1"/>
</dbReference>
<feature type="transmembrane region" description="Helical" evidence="5">
    <location>
        <begin position="6"/>
        <end position="24"/>
    </location>
</feature>
<evidence type="ECO:0000256" key="1">
    <source>
        <dbReference type="ARBA" id="ARBA00010996"/>
    </source>
</evidence>
<dbReference type="SUPFAM" id="SSF52833">
    <property type="entry name" value="Thioredoxin-like"/>
    <property type="match status" value="1"/>
</dbReference>
<proteinExistence type="inferred from homology"/>
<dbReference type="CDD" id="cd02968">
    <property type="entry name" value="SCO"/>
    <property type="match status" value="1"/>
</dbReference>
<dbReference type="GO" id="GO:0046872">
    <property type="term" value="F:metal ion binding"/>
    <property type="evidence" value="ECO:0007669"/>
    <property type="project" value="UniProtKB-KW"/>
</dbReference>
<keyword evidence="4" id="KW-1015">Disulfide bond</keyword>
<gene>
    <name evidence="7" type="ORF">KACHI17_18090</name>
</gene>
<protein>
    <recommendedName>
        <fullName evidence="6">Thioredoxin domain-containing protein</fullName>
    </recommendedName>
</protein>
<feature type="binding site" evidence="3">
    <location>
        <position position="76"/>
    </location>
    <ligand>
        <name>Cu cation</name>
        <dbReference type="ChEBI" id="CHEBI:23378"/>
    </ligand>
</feature>
<feature type="disulfide bond" description="Redox-active" evidence="4">
    <location>
        <begin position="72"/>
        <end position="76"/>
    </location>
</feature>
<evidence type="ECO:0000256" key="3">
    <source>
        <dbReference type="PIRSR" id="PIRSR603782-1"/>
    </source>
</evidence>
<dbReference type="AlphaFoldDB" id="A0AAT9GKD0"/>
<keyword evidence="3" id="KW-0479">Metal-binding</keyword>